<dbReference type="Pfam" id="PF15004">
    <property type="entry name" value="MYEOV2"/>
    <property type="match status" value="1"/>
</dbReference>
<organism evidence="4 5">
    <name type="scientific">Mucor flavus</name>
    <dbReference type="NCBI Taxonomy" id="439312"/>
    <lineage>
        <taxon>Eukaryota</taxon>
        <taxon>Fungi</taxon>
        <taxon>Fungi incertae sedis</taxon>
        <taxon>Mucoromycota</taxon>
        <taxon>Mucoromycotina</taxon>
        <taxon>Mucoromycetes</taxon>
        <taxon>Mucorales</taxon>
        <taxon>Mucorineae</taxon>
        <taxon>Mucoraceae</taxon>
        <taxon>Mucor</taxon>
    </lineage>
</organism>
<evidence type="ECO:0000313" key="4">
    <source>
        <dbReference type="EMBL" id="GAA5809191.1"/>
    </source>
</evidence>
<evidence type="ECO:0000256" key="2">
    <source>
        <dbReference type="ARBA" id="ARBA00022790"/>
    </source>
</evidence>
<gene>
    <name evidence="4" type="ORF">MFLAVUS_002596</name>
</gene>
<protein>
    <submittedName>
        <fullName evidence="4">Uncharacterized protein</fullName>
    </submittedName>
</protein>
<dbReference type="Proteomes" id="UP001473302">
    <property type="component" value="Unassembled WGS sequence"/>
</dbReference>
<keyword evidence="5" id="KW-1185">Reference proteome</keyword>
<evidence type="ECO:0000313" key="5">
    <source>
        <dbReference type="Proteomes" id="UP001473302"/>
    </source>
</evidence>
<name>A0ABP9YQR2_9FUNG</name>
<feature type="region of interest" description="Disordered" evidence="3">
    <location>
        <begin position="1"/>
        <end position="22"/>
    </location>
</feature>
<keyword evidence="2" id="KW-0736">Signalosome</keyword>
<sequence>MDDEDLIMEEGGEEDEDEDRYNDTGKSVYAGGFSDPAITSHFGKNPRDFSRFDMSAGSPLGWNEAIDEKGETVALMMHLEKTIVHQKFFNNFDDDFDEEDLA</sequence>
<comment type="caution">
    <text evidence="4">The sequence shown here is derived from an EMBL/GenBank/DDBJ whole genome shotgun (WGS) entry which is preliminary data.</text>
</comment>
<reference evidence="4 5" key="1">
    <citation type="submission" date="2024-04" db="EMBL/GenBank/DDBJ databases">
        <title>genome sequences of Mucor flavus KT1a and Helicostylum pulchrum KT1b strains isolated from the surface of a dry-aged beef.</title>
        <authorList>
            <person name="Toyotome T."/>
            <person name="Hosono M."/>
            <person name="Torimaru M."/>
            <person name="Fukuda K."/>
            <person name="Mikami N."/>
        </authorList>
    </citation>
    <scope>NUCLEOTIDE SEQUENCE [LARGE SCALE GENOMIC DNA]</scope>
    <source>
        <strain evidence="4 5">KT1a</strain>
    </source>
</reference>
<comment type="similarity">
    <text evidence="1">Belongs to the CSN9 family.</text>
</comment>
<evidence type="ECO:0000256" key="1">
    <source>
        <dbReference type="ARBA" id="ARBA00009162"/>
    </source>
</evidence>
<dbReference type="InterPro" id="IPR029391">
    <property type="entry name" value="CSN9_metazoa"/>
</dbReference>
<feature type="compositionally biased region" description="Acidic residues" evidence="3">
    <location>
        <begin position="1"/>
        <end position="20"/>
    </location>
</feature>
<accession>A0ABP9YQR2</accession>
<dbReference type="EMBL" id="BAABUK010000004">
    <property type="protein sequence ID" value="GAA5809191.1"/>
    <property type="molecule type" value="Genomic_DNA"/>
</dbReference>
<evidence type="ECO:0000256" key="3">
    <source>
        <dbReference type="SAM" id="MobiDB-lite"/>
    </source>
</evidence>
<proteinExistence type="inferred from homology"/>